<dbReference type="RefSeq" id="WP_380692707.1">
    <property type="nucleotide sequence ID" value="NZ_JBHRYR010000002.1"/>
</dbReference>
<sequence>MKRTLGIVGAGQLGRMMALAAAPLNIRCLFLDPASDACASAYGEHIVAPYDDVEAALTLAAQADAATFEFENVPPTTLAAIAAEIPAYPTAAALATSRDRWVEKSLFQRLNIPIPAIAKIDSQADLDQAVVNIGLPAVVKTRTMGYDGKGQKVLRTPADTAGTFAELGSVPLIMEGFVDFDEEVSCVAVRAVDGDMRYYDLVLNEHQSGILYRSQPLAAHLLQAQAQDYVQRVMAELDYVGVMAFEFFRKGEQLMANEIAPRVHNSGHWTIEGATTSQFENHVRAVCGLPLGDTQTRGHVVMLNVFGAHPDVTALWRLPGVHWHDYDKTDRPGRKLGHVTITATTTDELAERETAAAACLRNVRG</sequence>
<dbReference type="InterPro" id="IPR011761">
    <property type="entry name" value="ATP-grasp"/>
</dbReference>
<feature type="domain" description="ATP-grasp" evidence="7">
    <location>
        <begin position="104"/>
        <end position="287"/>
    </location>
</feature>
<dbReference type="Gene3D" id="3.30.1490.20">
    <property type="entry name" value="ATP-grasp fold, A domain"/>
    <property type="match status" value="1"/>
</dbReference>
<feature type="binding site" evidence="4">
    <location>
        <position position="183"/>
    </location>
    <ligand>
        <name>ATP</name>
        <dbReference type="ChEBI" id="CHEBI:30616"/>
    </ligand>
</feature>
<dbReference type="InterPro" id="IPR011054">
    <property type="entry name" value="Rudment_hybrid_motif"/>
</dbReference>
<reference evidence="9" key="1">
    <citation type="journal article" date="2019" name="Int. J. Syst. Evol. Microbiol.">
        <title>The Global Catalogue of Microorganisms (GCM) 10K type strain sequencing project: providing services to taxonomists for standard genome sequencing and annotation.</title>
        <authorList>
            <consortium name="The Broad Institute Genomics Platform"/>
            <consortium name="The Broad Institute Genome Sequencing Center for Infectious Disease"/>
            <person name="Wu L."/>
            <person name="Ma J."/>
        </authorList>
    </citation>
    <scope>NUCLEOTIDE SEQUENCE [LARGE SCALE GENOMIC DNA]</scope>
    <source>
        <strain evidence="9">IBRC 10765</strain>
    </source>
</reference>
<dbReference type="InterPro" id="IPR016185">
    <property type="entry name" value="PreATP-grasp_dom_sf"/>
</dbReference>
<organism evidence="8 9">
    <name type="scientific">Saccharospirillum mangrovi</name>
    <dbReference type="NCBI Taxonomy" id="2161747"/>
    <lineage>
        <taxon>Bacteria</taxon>
        <taxon>Pseudomonadati</taxon>
        <taxon>Pseudomonadota</taxon>
        <taxon>Gammaproteobacteria</taxon>
        <taxon>Oceanospirillales</taxon>
        <taxon>Saccharospirillaceae</taxon>
        <taxon>Saccharospirillum</taxon>
    </lineage>
</organism>
<evidence type="ECO:0000256" key="6">
    <source>
        <dbReference type="SAM" id="SignalP"/>
    </source>
</evidence>
<dbReference type="Proteomes" id="UP001595617">
    <property type="component" value="Unassembled WGS sequence"/>
</dbReference>
<dbReference type="InterPro" id="IPR013815">
    <property type="entry name" value="ATP_grasp_subdomain_1"/>
</dbReference>
<feature type="binding site" evidence="4">
    <location>
        <position position="140"/>
    </location>
    <ligand>
        <name>ATP</name>
        <dbReference type="ChEBI" id="CHEBI:30616"/>
    </ligand>
</feature>
<dbReference type="InterPro" id="IPR003135">
    <property type="entry name" value="ATP-grasp_carboxylate-amine"/>
</dbReference>
<dbReference type="PANTHER" id="PTHR11609:SF5">
    <property type="entry name" value="PHOSPHORIBOSYLAMINOIMIDAZOLE CARBOXYLASE"/>
    <property type="match status" value="1"/>
</dbReference>
<gene>
    <name evidence="4 5" type="primary">purK</name>
    <name evidence="8" type="ORF">ACFOOG_01650</name>
</gene>
<comment type="function">
    <text evidence="5">Catalyzes the ATP-dependent conversion of 5-aminoimidazole ribonucleotide (AIR) and HCO(3)- to N5-carboxyaminoimidazole ribonucleotide (N5-CAIR).</text>
</comment>
<dbReference type="Gene3D" id="3.40.50.20">
    <property type="match status" value="1"/>
</dbReference>
<dbReference type="InterPro" id="IPR040686">
    <property type="entry name" value="PurK_C"/>
</dbReference>
<evidence type="ECO:0000256" key="3">
    <source>
        <dbReference type="ARBA" id="ARBA00022840"/>
    </source>
</evidence>
<dbReference type="Gene3D" id="3.30.470.20">
    <property type="entry name" value="ATP-grasp fold, B domain"/>
    <property type="match status" value="1"/>
</dbReference>
<keyword evidence="9" id="KW-1185">Reference proteome</keyword>
<evidence type="ECO:0000256" key="4">
    <source>
        <dbReference type="HAMAP-Rule" id="MF_01928"/>
    </source>
</evidence>
<dbReference type="PANTHER" id="PTHR11609">
    <property type="entry name" value="PURINE BIOSYNTHESIS PROTEIN 6/7, PUR6/7"/>
    <property type="match status" value="1"/>
</dbReference>
<evidence type="ECO:0000256" key="2">
    <source>
        <dbReference type="ARBA" id="ARBA00022755"/>
    </source>
</evidence>
<dbReference type="NCBIfam" id="NF004679">
    <property type="entry name" value="PRK06019.1-5"/>
    <property type="match status" value="1"/>
</dbReference>
<evidence type="ECO:0000259" key="7">
    <source>
        <dbReference type="PROSITE" id="PS50975"/>
    </source>
</evidence>
<feature type="binding site" evidence="4">
    <location>
        <position position="100"/>
    </location>
    <ligand>
        <name>ATP</name>
        <dbReference type="ChEBI" id="CHEBI:30616"/>
    </ligand>
</feature>
<dbReference type="Pfam" id="PF22660">
    <property type="entry name" value="RS_preATP-grasp-like"/>
    <property type="match status" value="1"/>
</dbReference>
<dbReference type="EMBL" id="JBHRYR010000002">
    <property type="protein sequence ID" value="MFC3851523.1"/>
    <property type="molecule type" value="Genomic_DNA"/>
</dbReference>
<comment type="catalytic activity">
    <reaction evidence="4 5">
        <text>5-amino-1-(5-phospho-beta-D-ribosyl)imidazole + hydrogencarbonate + ATP = 5-carboxyamino-1-(5-phospho-D-ribosyl)imidazole + ADP + phosphate + 2 H(+)</text>
        <dbReference type="Rhea" id="RHEA:19317"/>
        <dbReference type="ChEBI" id="CHEBI:15378"/>
        <dbReference type="ChEBI" id="CHEBI:17544"/>
        <dbReference type="ChEBI" id="CHEBI:30616"/>
        <dbReference type="ChEBI" id="CHEBI:43474"/>
        <dbReference type="ChEBI" id="CHEBI:58730"/>
        <dbReference type="ChEBI" id="CHEBI:137981"/>
        <dbReference type="ChEBI" id="CHEBI:456216"/>
        <dbReference type="EC" id="6.3.4.18"/>
    </reaction>
</comment>
<keyword evidence="2 4" id="KW-0658">Purine biosynthesis</keyword>
<comment type="caution">
    <text evidence="8">The sequence shown here is derived from an EMBL/GenBank/DDBJ whole genome shotgun (WGS) entry which is preliminary data.</text>
</comment>
<dbReference type="GO" id="GO:0034028">
    <property type="term" value="F:5-(carboxyamino)imidazole ribonucleotide synthase activity"/>
    <property type="evidence" value="ECO:0007669"/>
    <property type="project" value="UniProtKB-EC"/>
</dbReference>
<dbReference type="SUPFAM" id="SSF51246">
    <property type="entry name" value="Rudiment single hybrid motif"/>
    <property type="match status" value="1"/>
</dbReference>
<feature type="binding site" evidence="4">
    <location>
        <begin position="257"/>
        <end position="258"/>
    </location>
    <ligand>
        <name>ATP</name>
        <dbReference type="ChEBI" id="CHEBI:30616"/>
    </ligand>
</feature>
<feature type="chain" id="PRO_5046909906" description="N5-carboxyaminoimidazole ribonucleotide synthase" evidence="6">
    <location>
        <begin position="21"/>
        <end position="365"/>
    </location>
</feature>
<proteinExistence type="inferred from homology"/>
<keyword evidence="3 4" id="KW-0067">ATP-binding</keyword>
<feature type="binding site" evidence="4">
    <location>
        <begin position="175"/>
        <end position="178"/>
    </location>
    <ligand>
        <name>ATP</name>
        <dbReference type="ChEBI" id="CHEBI:30616"/>
    </ligand>
</feature>
<feature type="signal peptide" evidence="6">
    <location>
        <begin position="1"/>
        <end position="20"/>
    </location>
</feature>
<name>A0ABV7ZSJ6_9GAMM</name>
<evidence type="ECO:0000256" key="5">
    <source>
        <dbReference type="RuleBase" id="RU361200"/>
    </source>
</evidence>
<dbReference type="Pfam" id="PF02222">
    <property type="entry name" value="ATP-grasp"/>
    <property type="match status" value="1"/>
</dbReference>
<evidence type="ECO:0000313" key="9">
    <source>
        <dbReference type="Proteomes" id="UP001595617"/>
    </source>
</evidence>
<dbReference type="InterPro" id="IPR054350">
    <property type="entry name" value="PurT/PurK_preATP-grasp"/>
</dbReference>
<comment type="function">
    <text evidence="4">Catalyzes the ATP-dependent conversion of 5-aminoimidazole ribonucleotide (AIR) and HCO(3)(-) to N5-carboxyaminoimidazole ribonucleotide (N5-CAIR).</text>
</comment>
<comment type="subunit">
    <text evidence="4 5">Homodimer.</text>
</comment>
<evidence type="ECO:0000256" key="1">
    <source>
        <dbReference type="ARBA" id="ARBA00022741"/>
    </source>
</evidence>
<keyword evidence="4 5" id="KW-0436">Ligase</keyword>
<keyword evidence="1 4" id="KW-0547">Nucleotide-binding</keyword>
<comment type="pathway">
    <text evidence="4 5">Purine metabolism; IMP biosynthesis via de novo pathway; 5-amino-1-(5-phospho-D-ribosyl)imidazole-4-carboxylate from 5-amino-1-(5-phospho-D-ribosyl)imidazole (N5-CAIR route): step 1/2.</text>
</comment>
<dbReference type="PROSITE" id="PS50975">
    <property type="entry name" value="ATP_GRASP"/>
    <property type="match status" value="1"/>
</dbReference>
<feature type="binding site" evidence="4">
    <location>
        <begin position="145"/>
        <end position="151"/>
    </location>
    <ligand>
        <name>ATP</name>
        <dbReference type="ChEBI" id="CHEBI:30616"/>
    </ligand>
</feature>
<dbReference type="NCBIfam" id="TIGR01161">
    <property type="entry name" value="purK"/>
    <property type="match status" value="1"/>
</dbReference>
<dbReference type="HAMAP" id="MF_01928">
    <property type="entry name" value="PurK"/>
    <property type="match status" value="1"/>
</dbReference>
<comment type="similarity">
    <text evidence="4 5">Belongs to the PurK/PurT family.</text>
</comment>
<dbReference type="EC" id="6.3.4.18" evidence="4 5"/>
<keyword evidence="6" id="KW-0732">Signal</keyword>
<dbReference type="Pfam" id="PF17769">
    <property type="entry name" value="PurK_C"/>
    <property type="match status" value="1"/>
</dbReference>
<dbReference type="SUPFAM" id="SSF56059">
    <property type="entry name" value="Glutathione synthetase ATP-binding domain-like"/>
    <property type="match status" value="1"/>
</dbReference>
<dbReference type="SUPFAM" id="SSF52440">
    <property type="entry name" value="PreATP-grasp domain"/>
    <property type="match status" value="1"/>
</dbReference>
<evidence type="ECO:0000313" key="8">
    <source>
        <dbReference type="EMBL" id="MFC3851523.1"/>
    </source>
</evidence>
<protein>
    <recommendedName>
        <fullName evidence="4 5">N5-carboxyaminoimidazole ribonucleotide synthase</fullName>
        <shortName evidence="4 5">N5-CAIR synthase</shortName>
        <ecNumber evidence="4 5">6.3.4.18</ecNumber>
    </recommendedName>
    <alternativeName>
        <fullName evidence="4 5">5-(carboxyamino)imidazole ribonucleotide synthetase</fullName>
    </alternativeName>
</protein>
<feature type="binding site" evidence="4">
    <location>
        <position position="206"/>
    </location>
    <ligand>
        <name>ATP</name>
        <dbReference type="ChEBI" id="CHEBI:30616"/>
    </ligand>
</feature>
<dbReference type="InterPro" id="IPR005875">
    <property type="entry name" value="PurK"/>
</dbReference>
<accession>A0ABV7ZSJ6</accession>